<keyword evidence="12" id="KW-1185">Reference proteome</keyword>
<evidence type="ECO:0000256" key="8">
    <source>
        <dbReference type="PIRSR" id="PIRSR606710-1"/>
    </source>
</evidence>
<comment type="catalytic activity">
    <reaction evidence="1 7">
        <text>Endohydrolysis of (1-&gt;5)-alpha-arabinofuranosidic linkages in (1-&gt;5)-arabinans.</text>
        <dbReference type="EC" id="3.2.1.99"/>
    </reaction>
</comment>
<evidence type="ECO:0000256" key="4">
    <source>
        <dbReference type="ARBA" id="ARBA00012586"/>
    </source>
</evidence>
<evidence type="ECO:0000256" key="5">
    <source>
        <dbReference type="ARBA" id="ARBA00022801"/>
    </source>
</evidence>
<proteinExistence type="inferred from homology"/>
<dbReference type="InterPro" id="IPR006710">
    <property type="entry name" value="Glyco_hydro_43"/>
</dbReference>
<dbReference type="GO" id="GO:0031222">
    <property type="term" value="P:arabinan catabolic process"/>
    <property type="evidence" value="ECO:0007669"/>
    <property type="project" value="UniProtKB-UniPathway"/>
</dbReference>
<evidence type="ECO:0000256" key="3">
    <source>
        <dbReference type="ARBA" id="ARBA00009865"/>
    </source>
</evidence>
<keyword evidence="6 7" id="KW-0326">Glycosidase</keyword>
<evidence type="ECO:0000256" key="9">
    <source>
        <dbReference type="PIRSR" id="PIRSR606710-2"/>
    </source>
</evidence>
<evidence type="ECO:0000256" key="10">
    <source>
        <dbReference type="SAM" id="SignalP"/>
    </source>
</evidence>
<dbReference type="GeneID" id="54578839"/>
<gene>
    <name evidence="11" type="ORF">BU26DRAFT_474757</name>
</gene>
<dbReference type="EC" id="3.2.1.99" evidence="4 7"/>
<protein>
    <recommendedName>
        <fullName evidence="4 7">Arabinan endo-1,5-alpha-L-arabinosidase</fullName>
        <ecNumber evidence="4 7">3.2.1.99</ecNumber>
    </recommendedName>
</protein>
<dbReference type="InterPro" id="IPR023296">
    <property type="entry name" value="Glyco_hydro_beta-prop_sf"/>
</dbReference>
<dbReference type="PANTHER" id="PTHR43301">
    <property type="entry name" value="ARABINAN ENDO-1,5-ALPHA-L-ARABINOSIDASE"/>
    <property type="match status" value="1"/>
</dbReference>
<dbReference type="Pfam" id="PF04616">
    <property type="entry name" value="Glyco_hydro_43"/>
    <property type="match status" value="1"/>
</dbReference>
<dbReference type="PANTHER" id="PTHR43301:SF3">
    <property type="entry name" value="ARABINAN ENDO-1,5-ALPHA-L-ARABINOSIDASE A-RELATED"/>
    <property type="match status" value="1"/>
</dbReference>
<feature type="signal peptide" evidence="10">
    <location>
        <begin position="1"/>
        <end position="19"/>
    </location>
</feature>
<keyword evidence="10" id="KW-0732">Signal</keyword>
<dbReference type="Gene3D" id="2.115.10.20">
    <property type="entry name" value="Glycosyl hydrolase domain, family 43"/>
    <property type="match status" value="1"/>
</dbReference>
<dbReference type="EMBL" id="ML987190">
    <property type="protein sequence ID" value="KAF2254488.1"/>
    <property type="molecule type" value="Genomic_DNA"/>
</dbReference>
<evidence type="ECO:0000256" key="7">
    <source>
        <dbReference type="PIRNR" id="PIRNR026534"/>
    </source>
</evidence>
<sequence>MRSTLALSLLSFWSATVNGYANPMTCSGTCTNAHDPALIRRDDGTYFRFSTGGKIAIHSAPAITGPWTYRGAAIPNGSKIDKAGKNDLWAPDVQKVGNTYYMYYSVSSFGSQDSAIGVATSTSLDVNSWTDLGSSGVTSSAGKAYNAIDGNLLYDGSNYYMNFGSFWHDIYQVKMANPPTTVASGATSTNIAYIPSGSHAQEGAFVYKYSSYYYLFFSVGQCCGYDSSKPAVGGEYKIQVCRSSSASGGYVDKNGVACTNGGGTTVLESHDYVYGPGGQGVINDPSLGPVLYYHYVDTRIGYADGQKQFGINQLSFSSGWPVV</sequence>
<evidence type="ECO:0000313" key="11">
    <source>
        <dbReference type="EMBL" id="KAF2254488.1"/>
    </source>
</evidence>
<dbReference type="InterPro" id="IPR050727">
    <property type="entry name" value="GH43_arabinanases"/>
</dbReference>
<dbReference type="OrthoDB" id="195678at2759"/>
<feature type="active site" description="Proton acceptor" evidence="8">
    <location>
        <position position="35"/>
    </location>
</feature>
<feature type="active site" description="Proton donor" evidence="8">
    <location>
        <position position="202"/>
    </location>
</feature>
<dbReference type="Proteomes" id="UP000800094">
    <property type="component" value="Unassembled WGS sequence"/>
</dbReference>
<evidence type="ECO:0000256" key="2">
    <source>
        <dbReference type="ARBA" id="ARBA00004834"/>
    </source>
</evidence>
<dbReference type="SUPFAM" id="SSF75005">
    <property type="entry name" value="Arabinanase/levansucrase/invertase"/>
    <property type="match status" value="1"/>
</dbReference>
<dbReference type="UniPathway" id="UPA00667"/>
<accession>A0A6A6IW34</accession>
<reference evidence="11" key="1">
    <citation type="journal article" date="2020" name="Stud. Mycol.">
        <title>101 Dothideomycetes genomes: a test case for predicting lifestyles and emergence of pathogens.</title>
        <authorList>
            <person name="Haridas S."/>
            <person name="Albert R."/>
            <person name="Binder M."/>
            <person name="Bloem J."/>
            <person name="Labutti K."/>
            <person name="Salamov A."/>
            <person name="Andreopoulos B."/>
            <person name="Baker S."/>
            <person name="Barry K."/>
            <person name="Bills G."/>
            <person name="Bluhm B."/>
            <person name="Cannon C."/>
            <person name="Castanera R."/>
            <person name="Culley D."/>
            <person name="Daum C."/>
            <person name="Ezra D."/>
            <person name="Gonzalez J."/>
            <person name="Henrissat B."/>
            <person name="Kuo A."/>
            <person name="Liang C."/>
            <person name="Lipzen A."/>
            <person name="Lutzoni F."/>
            <person name="Magnuson J."/>
            <person name="Mondo S."/>
            <person name="Nolan M."/>
            <person name="Ohm R."/>
            <person name="Pangilinan J."/>
            <person name="Park H.-J."/>
            <person name="Ramirez L."/>
            <person name="Alfaro M."/>
            <person name="Sun H."/>
            <person name="Tritt A."/>
            <person name="Yoshinaga Y."/>
            <person name="Zwiers L.-H."/>
            <person name="Turgeon B."/>
            <person name="Goodwin S."/>
            <person name="Spatafora J."/>
            <person name="Crous P."/>
            <person name="Grigoriev I."/>
        </authorList>
    </citation>
    <scope>NUCLEOTIDE SEQUENCE</scope>
    <source>
        <strain evidence="11">CBS 122368</strain>
    </source>
</reference>
<dbReference type="PIRSF" id="PIRSF026534">
    <property type="entry name" value="Endo_alpha-L-arabinosidase"/>
    <property type="match status" value="1"/>
</dbReference>
<name>A0A6A6IW34_9PLEO</name>
<keyword evidence="5 7" id="KW-0378">Hydrolase</keyword>
<feature type="site" description="Important for catalytic activity, responsible for pKa modulation of the active site Glu and correct orientation of both the proton donor and substrate" evidence="9">
    <location>
        <position position="149"/>
    </location>
</feature>
<organism evidence="11 12">
    <name type="scientific">Trematosphaeria pertusa</name>
    <dbReference type="NCBI Taxonomy" id="390896"/>
    <lineage>
        <taxon>Eukaryota</taxon>
        <taxon>Fungi</taxon>
        <taxon>Dikarya</taxon>
        <taxon>Ascomycota</taxon>
        <taxon>Pezizomycotina</taxon>
        <taxon>Dothideomycetes</taxon>
        <taxon>Pleosporomycetidae</taxon>
        <taxon>Pleosporales</taxon>
        <taxon>Massarineae</taxon>
        <taxon>Trematosphaeriaceae</taxon>
        <taxon>Trematosphaeria</taxon>
    </lineage>
</organism>
<dbReference type="InterPro" id="IPR016840">
    <property type="entry name" value="Glyco_hydro_43_endo_a_Ara-ase"/>
</dbReference>
<feature type="chain" id="PRO_5025436446" description="Arabinan endo-1,5-alpha-L-arabinosidase" evidence="10">
    <location>
        <begin position="20"/>
        <end position="323"/>
    </location>
</feature>
<comment type="pathway">
    <text evidence="2 7">Glycan metabolism; L-arabinan degradation.</text>
</comment>
<dbReference type="CDD" id="cd18831">
    <property type="entry name" value="GH43_AnAbnA-like"/>
    <property type="match status" value="1"/>
</dbReference>
<evidence type="ECO:0000313" key="12">
    <source>
        <dbReference type="Proteomes" id="UP000800094"/>
    </source>
</evidence>
<dbReference type="RefSeq" id="XP_033689492.1">
    <property type="nucleotide sequence ID" value="XM_033825509.1"/>
</dbReference>
<evidence type="ECO:0000256" key="6">
    <source>
        <dbReference type="ARBA" id="ARBA00023295"/>
    </source>
</evidence>
<dbReference type="AlphaFoldDB" id="A0A6A6IW34"/>
<evidence type="ECO:0000256" key="1">
    <source>
        <dbReference type="ARBA" id="ARBA00000375"/>
    </source>
</evidence>
<dbReference type="GO" id="GO:0046558">
    <property type="term" value="F:arabinan endo-1,5-alpha-L-arabinosidase activity"/>
    <property type="evidence" value="ECO:0007669"/>
    <property type="project" value="UniProtKB-EC"/>
</dbReference>
<comment type="similarity">
    <text evidence="3 7">Belongs to the glycosyl hydrolase 43 family.</text>
</comment>